<evidence type="ECO:0000256" key="2">
    <source>
        <dbReference type="SAM" id="Phobius"/>
    </source>
</evidence>
<evidence type="ECO:0000313" key="4">
    <source>
        <dbReference type="Proteomes" id="UP001153076"/>
    </source>
</evidence>
<keyword evidence="2" id="KW-0472">Membrane</keyword>
<feature type="transmembrane region" description="Helical" evidence="2">
    <location>
        <begin position="124"/>
        <end position="153"/>
    </location>
</feature>
<name>A0A9Q1QNJ7_9CARY</name>
<comment type="caution">
    <text evidence="3">The sequence shown here is derived from an EMBL/GenBank/DDBJ whole genome shotgun (WGS) entry which is preliminary data.</text>
</comment>
<accession>A0A9Q1QNJ7</accession>
<evidence type="ECO:0000313" key="3">
    <source>
        <dbReference type="EMBL" id="KAJ8448394.1"/>
    </source>
</evidence>
<feature type="compositionally biased region" description="Basic and acidic residues" evidence="1">
    <location>
        <begin position="40"/>
        <end position="50"/>
    </location>
</feature>
<keyword evidence="2" id="KW-0812">Transmembrane</keyword>
<protein>
    <submittedName>
        <fullName evidence="3">Uncharacterized protein</fullName>
    </submittedName>
</protein>
<dbReference type="PANTHER" id="PTHR36778:SF1">
    <property type="entry name" value="CADMIUM-INDUCED PROTEIN AS8"/>
    <property type="match status" value="1"/>
</dbReference>
<evidence type="ECO:0000256" key="1">
    <source>
        <dbReference type="SAM" id="MobiDB-lite"/>
    </source>
</evidence>
<feature type="region of interest" description="Disordered" evidence="1">
    <location>
        <begin position="1"/>
        <end position="50"/>
    </location>
</feature>
<feature type="compositionally biased region" description="Polar residues" evidence="1">
    <location>
        <begin position="10"/>
        <end position="21"/>
    </location>
</feature>
<dbReference type="PANTHER" id="PTHR36778">
    <property type="entry name" value="CADMIUM-INDUCED PROTEIN AS8"/>
    <property type="match status" value="1"/>
</dbReference>
<feature type="transmembrane region" description="Helical" evidence="2">
    <location>
        <begin position="377"/>
        <end position="397"/>
    </location>
</feature>
<dbReference type="AlphaFoldDB" id="A0A9Q1QNJ7"/>
<keyword evidence="4" id="KW-1185">Reference proteome</keyword>
<sequence>MDGSAHPVTRSMQAQTVSSVDPKSGEGGSSRSASTKLRAQSREEISEEEKGSIRSSDLKVFSCARVPIKLSVVTCYLEALMIIKGLFRRYQRWNPVHPTAGAFWGMGIGIGCGVGWGPGFGPEVIGYVGAGCGVGFTVGITLAGFGIGLPLNIPIEAPYKATRSHAWQLMQSSNLLSVRNNATDEWNSNIPPPIWTLKQKANESLSYLKELDLLKKGSENFRSFRSQFSDPHEDMGSRIWQFERMFKLLVKTRKESSTFRQPGEQLVVEALNTRKMLAIKAIGDEEVTARVIGRCLEEWVETRSVHGRYNYKMLVNRGSGSPDLVIQLVAILDVTLMIHVINLNISSLALDESMNLSWNAYFTHRRFYKDPIATPSITIFLYPICLVLLTLFLIAVASTL</sequence>
<dbReference type="OrthoDB" id="1865891at2759"/>
<feature type="transmembrane region" description="Helical" evidence="2">
    <location>
        <begin position="99"/>
        <end position="118"/>
    </location>
</feature>
<organism evidence="3 4">
    <name type="scientific">Carnegiea gigantea</name>
    <dbReference type="NCBI Taxonomy" id="171969"/>
    <lineage>
        <taxon>Eukaryota</taxon>
        <taxon>Viridiplantae</taxon>
        <taxon>Streptophyta</taxon>
        <taxon>Embryophyta</taxon>
        <taxon>Tracheophyta</taxon>
        <taxon>Spermatophyta</taxon>
        <taxon>Magnoliopsida</taxon>
        <taxon>eudicotyledons</taxon>
        <taxon>Gunneridae</taxon>
        <taxon>Pentapetalae</taxon>
        <taxon>Caryophyllales</taxon>
        <taxon>Cactineae</taxon>
        <taxon>Cactaceae</taxon>
        <taxon>Cactoideae</taxon>
        <taxon>Echinocereeae</taxon>
        <taxon>Carnegiea</taxon>
    </lineage>
</organism>
<dbReference type="Proteomes" id="UP001153076">
    <property type="component" value="Unassembled WGS sequence"/>
</dbReference>
<reference evidence="3" key="1">
    <citation type="submission" date="2022-04" db="EMBL/GenBank/DDBJ databases">
        <title>Carnegiea gigantea Genome sequencing and assembly v2.</title>
        <authorList>
            <person name="Copetti D."/>
            <person name="Sanderson M.J."/>
            <person name="Burquez A."/>
            <person name="Wojciechowski M.F."/>
        </authorList>
    </citation>
    <scope>NUCLEOTIDE SEQUENCE</scope>
    <source>
        <strain evidence="3">SGP5-SGP5p</strain>
        <tissue evidence="3">Aerial part</tissue>
    </source>
</reference>
<proteinExistence type="predicted"/>
<feature type="compositionally biased region" description="Polar residues" evidence="1">
    <location>
        <begin position="29"/>
        <end position="38"/>
    </location>
</feature>
<dbReference type="EMBL" id="JAKOGI010000030">
    <property type="protein sequence ID" value="KAJ8448394.1"/>
    <property type="molecule type" value="Genomic_DNA"/>
</dbReference>
<keyword evidence="2" id="KW-1133">Transmembrane helix</keyword>
<dbReference type="InterPro" id="IPR037735">
    <property type="entry name" value="AS8-like"/>
</dbReference>
<gene>
    <name evidence="3" type="ORF">Cgig2_022022</name>
</gene>